<keyword evidence="6" id="KW-0175">Coiled coil</keyword>
<dbReference type="InterPro" id="IPR006118">
    <property type="entry name" value="Recombinase_CS"/>
</dbReference>
<evidence type="ECO:0000256" key="6">
    <source>
        <dbReference type="SAM" id="Coils"/>
    </source>
</evidence>
<dbReference type="PANTHER" id="PTHR30461:SF23">
    <property type="entry name" value="DNA RECOMBINASE-RELATED"/>
    <property type="match status" value="1"/>
</dbReference>
<keyword evidence="2" id="KW-0238">DNA-binding</keyword>
<dbReference type="PROSITE" id="PS00397">
    <property type="entry name" value="RECOMBINASES_1"/>
    <property type="match status" value="1"/>
</dbReference>
<evidence type="ECO:0000313" key="9">
    <source>
        <dbReference type="EMBL" id="DAC75349.1"/>
    </source>
</evidence>
<reference evidence="9" key="6">
    <citation type="journal article" date="2017" name="Nat. Commun.">
        <title>Evolutionary dynamics and genomic features of the Elizabethkingia anophelis 2015 to 2016 Wisconsin outbreak strain.</title>
        <authorList>
            <person name="Perrin A."/>
            <person name="Larsonneur E."/>
            <person name="Nicholson A.C."/>
            <person name="Edwards D.J."/>
            <person name="Gundlach K.M."/>
            <person name="Whitney A.M."/>
            <person name="Gulvik C.A."/>
            <person name="Bell M.E."/>
            <person name="Rendueles O."/>
            <person name="Cury J."/>
            <person name="Hugon P."/>
            <person name="Clermont D."/>
            <person name="Enouf V."/>
            <person name="Loparev V."/>
            <person name="Juieng P."/>
            <person name="Monson T."/>
            <person name="Warshauer D."/>
            <person name="Elbadawi L.I."/>
            <person name="Walters M.S."/>
            <person name="Crist M.B."/>
            <person name="Noble-Wang J."/>
            <person name="Borlaug G."/>
            <person name="Rocha E.P.C."/>
            <person name="Criscuolo A."/>
            <person name="Touchon M."/>
            <person name="Davis J.P."/>
            <person name="Holt K.E."/>
            <person name="McQuiston J.R."/>
            <person name="Brisse S."/>
        </authorList>
    </citation>
    <scope>NUCLEOTIDE SEQUENCE</scope>
</reference>
<evidence type="ECO:0000256" key="2">
    <source>
        <dbReference type="ARBA" id="ARBA00023125"/>
    </source>
</evidence>
<dbReference type="KEGG" id="een:BBD30_12425"/>
<dbReference type="SUPFAM" id="SSF53041">
    <property type="entry name" value="Resolvase-like"/>
    <property type="match status" value="1"/>
</dbReference>
<dbReference type="InterPro" id="IPR038109">
    <property type="entry name" value="DNA_bind_recomb_sf"/>
</dbReference>
<dbReference type="CDD" id="cd00338">
    <property type="entry name" value="Ser_Recombinase"/>
    <property type="match status" value="1"/>
</dbReference>
<dbReference type="Gene3D" id="3.40.50.1390">
    <property type="entry name" value="Resolvase, N-terminal catalytic domain"/>
    <property type="match status" value="1"/>
</dbReference>
<protein>
    <submittedName>
        <fullName evidence="9">Serine type site-specific recombinase</fullName>
    </submittedName>
</protein>
<dbReference type="Gene3D" id="3.90.1750.20">
    <property type="entry name" value="Putative Large Serine Recombinase, Chain B, Domain 2"/>
    <property type="match status" value="1"/>
</dbReference>
<reference evidence="9" key="8">
    <citation type="journal article" date="2018" name="J. ISSAAS">
        <title>In Silico Identification of Three Types of Integrative and Conjugative Elements (ICEs) in Elizabethkingia anophelis Strains Isolated from Around the World.</title>
        <authorList>
            <person name="Xu J."/>
            <person name="Pei D."/>
            <person name="Nicholson A."/>
            <person name="Lan Y."/>
            <person name="Xia Q."/>
        </authorList>
    </citation>
    <scope>NUCLEOTIDE SEQUENCE</scope>
</reference>
<sequence length="515" mass="60052">MVVDLYIRVSTDDQADKGYSQRDQNERLRKYCELKNFTIDQVIYEDHSAKNFERPEWIKYLIHLRKRSTKTNRVLFTKWDRFSRNAGDAYQMIAYLGKLGVEPQAIEQPLDLSIPENKLMLALYLSTPEVENDRRALNTSNGMRRAMKEGRWMGKAPYGYINKSREDGSKYVAIVEPEGSNMKWAFNEIVKGTMAISQVRERMNEREGKRLEKTAFYIGLRNPMYCGKIFIKKNKEEEAHFVRAQHEPLISEELFEKVQSVLKGKRAKTATNTKFLSDENLPLRGFLLCPVCGGNITGSASSGRRQKYYYYHCQPPCRYRHRADAANLIFSNGLKDLEIKESLREYIKKKFLENYKASLINPVEEKKKIGKEIDELSNKVSFAREKWLSKIIDDDEYVEIKKECKEQIEKLEEKLSKDEGALKNINVDTILEKAFHGLISIGFLYDSGDIETKREIIGLIFPDKLKFDGNKYRINKMDILARNIFQIKSDLDKNKNRKSKQISCFSCFDTVRNLV</sequence>
<organism evidence="9">
    <name type="scientific">Elizabethkingia anophelis</name>
    <dbReference type="NCBI Taxonomy" id="1117645"/>
    <lineage>
        <taxon>Bacteria</taxon>
        <taxon>Pseudomonadati</taxon>
        <taxon>Bacteroidota</taxon>
        <taxon>Flavobacteriia</taxon>
        <taxon>Flavobacteriales</taxon>
        <taxon>Weeksellaceae</taxon>
        <taxon>Elizabethkingia</taxon>
    </lineage>
</organism>
<dbReference type="SMART" id="SM00857">
    <property type="entry name" value="Resolvase"/>
    <property type="match status" value="1"/>
</dbReference>
<dbReference type="InterPro" id="IPR036162">
    <property type="entry name" value="Resolvase-like_N_sf"/>
</dbReference>
<gene>
    <name evidence="9" type="primary">ICEEaII(10)_JM-87_32226_33773</name>
</gene>
<reference evidence="9" key="1">
    <citation type="journal article" date="2014" name="Genome Biol. Evol.">
        <title>Comparative genomic analysis of malaria mosquito vector-associated novel pathogen Elizabethkingia anophelis.</title>
        <authorList>
            <person name="Teo J."/>
            <person name="Tan S.Y."/>
            <person name="Liu Y."/>
            <person name="Tay M."/>
            <person name="Ding Y."/>
            <person name="Li Y."/>
            <person name="Kjelleberg S."/>
            <person name="Givskov M."/>
            <person name="Lin R.T."/>
            <person name="Yang L."/>
        </authorList>
    </citation>
    <scope>NUCLEOTIDE SEQUENCE</scope>
</reference>
<reference evidence="9" key="2">
    <citation type="journal article" date="2014" name="PLoS ONE">
        <title>Insights from the genome annotation of Elizabethkingia anophelis from the malaria vector Anopheles gambiae.</title>
        <authorList>
            <person name="Kukutla P."/>
            <person name="Lindberg B.G."/>
            <person name="Pei D."/>
            <person name="Rayl M."/>
            <person name="Yu W."/>
            <person name="Steritz M."/>
            <person name="Faye I."/>
            <person name="Xu J."/>
        </authorList>
    </citation>
    <scope>NUCLEOTIDE SEQUENCE</scope>
</reference>
<evidence type="ECO:0000256" key="5">
    <source>
        <dbReference type="PROSITE-ProRule" id="PRU10137"/>
    </source>
</evidence>
<feature type="domain" description="Resolvase/invertase-type recombinase catalytic" evidence="7">
    <location>
        <begin position="2"/>
        <end position="150"/>
    </location>
</feature>
<dbReference type="GO" id="GO:0003677">
    <property type="term" value="F:DNA binding"/>
    <property type="evidence" value="ECO:0007669"/>
    <property type="project" value="UniProtKB-KW"/>
</dbReference>
<feature type="coiled-coil region" evidence="6">
    <location>
        <begin position="366"/>
        <end position="428"/>
    </location>
</feature>
<dbReference type="PROSITE" id="PS51737">
    <property type="entry name" value="RECOMBINASE_DNA_BIND"/>
    <property type="match status" value="1"/>
</dbReference>
<dbReference type="InterPro" id="IPR006119">
    <property type="entry name" value="Resolv_N"/>
</dbReference>
<evidence type="ECO:0000259" key="7">
    <source>
        <dbReference type="PROSITE" id="PS51736"/>
    </source>
</evidence>
<keyword evidence="3" id="KW-0233">DNA recombination</keyword>
<evidence type="ECO:0000256" key="4">
    <source>
        <dbReference type="PIRSR" id="PIRSR606118-50"/>
    </source>
</evidence>
<dbReference type="RefSeq" id="WP_078407325.1">
    <property type="nucleotide sequence ID" value="NZ_CP016372.1"/>
</dbReference>
<feature type="active site" description="O-(5'-phospho-DNA)-serine intermediate" evidence="4 5">
    <location>
        <position position="10"/>
    </location>
</feature>
<proteinExistence type="predicted"/>
<dbReference type="EMBL" id="BK010603">
    <property type="protein sequence ID" value="DAC75349.1"/>
    <property type="molecule type" value="Genomic_DNA"/>
</dbReference>
<feature type="domain" description="Recombinase" evidence="8">
    <location>
        <begin position="157"/>
        <end position="268"/>
    </location>
</feature>
<dbReference type="PANTHER" id="PTHR30461">
    <property type="entry name" value="DNA-INVERTASE FROM LAMBDOID PROPHAGE"/>
    <property type="match status" value="1"/>
</dbReference>
<evidence type="ECO:0000256" key="1">
    <source>
        <dbReference type="ARBA" id="ARBA00022908"/>
    </source>
</evidence>
<evidence type="ECO:0000259" key="8">
    <source>
        <dbReference type="PROSITE" id="PS51737"/>
    </source>
</evidence>
<reference evidence="9" key="3">
    <citation type="journal article" date="2016" name="Genome Announc.">
        <title>Complete Genome Sequences of Four Strains from the 2015-2016 Elizabethkingia anophelis Outbreak.</title>
        <authorList>
            <person name="Nicholson A.C."/>
            <person name="Whitney A.M."/>
            <person name="Emery B.D."/>
            <person name="Bell M.E."/>
            <person name="Gartin J.T."/>
            <person name="Humrighouse B.W."/>
            <person name="Loparev V.N."/>
            <person name="Batra D."/>
            <person name="Sheth M."/>
            <person name="Rowe L.A."/>
            <person name="Juieng P."/>
            <person name="Knipe K."/>
            <person name="Gulvik C."/>
            <person name="McQuiston J.R."/>
        </authorList>
    </citation>
    <scope>NUCLEOTIDE SEQUENCE</scope>
</reference>
<reference evidence="9" key="4">
    <citation type="journal article" date="2016" name="Sci. Rep.">
        <title>Genomic epidemiology and global diversity of the emerging bacterial pathogen Elizabethkingia anophelis.</title>
        <authorList>
            <person name="Breurec S."/>
            <person name="Criscuolo A."/>
            <person name="Diancourt L."/>
            <person name="Rendueles O."/>
            <person name="Vandenbogaert M."/>
            <person name="Passet V."/>
            <person name="Caro V."/>
            <person name="Rocha E.P."/>
            <person name="Touchon M."/>
            <person name="Brisse S."/>
        </authorList>
    </citation>
    <scope>NUCLEOTIDE SEQUENCE</scope>
</reference>
<accession>A0A455ZER8</accession>
<dbReference type="InterPro" id="IPR011109">
    <property type="entry name" value="DNA_bind_recombinase_dom"/>
</dbReference>
<dbReference type="PROSITE" id="PS51736">
    <property type="entry name" value="RECOMBINASES_3"/>
    <property type="match status" value="1"/>
</dbReference>
<name>A0A455ZER8_9FLAO</name>
<reference evidence="9" key="7">
    <citation type="journal article" date="2017" name="Sci. Rep.">
        <title>Genomic features, phylogenetic relationships, and comparative genomics of Elizabethkingia anophelis strain EM361-97 isolated in Taiwan.</title>
        <authorList>
            <person name="Lin J.N."/>
            <person name="Lai C.H."/>
            <person name="Yang C.H."/>
            <person name="Huang Y.H."/>
            <person name="Lin H.H."/>
        </authorList>
    </citation>
    <scope>NUCLEOTIDE SEQUENCE</scope>
</reference>
<reference evidence="9" key="5">
    <citation type="journal article" date="2017" name="Genome Announc.">
        <title>Complete Circularized Genome Sequences of Four Strains of Elizabethkingia anophelis, Including Two Novel Strains Isolated from Wild-Caught Anopheles sinensis.</title>
        <authorList>
            <person name="Pei D."/>
            <person name="Nicholson A.C."/>
            <person name="Jiang J."/>
            <person name="Chen H."/>
            <person name="Whitney A.M."/>
            <person name="Villarma A."/>
            <person name="Bell M."/>
            <person name="Humrighouse B."/>
            <person name="Rowe L.A."/>
            <person name="Sheth M."/>
            <person name="Batra D."/>
            <person name="Juieng P."/>
            <person name="Loparev V.N."/>
            <person name="McQuiston J.R."/>
            <person name="Lan Y."/>
            <person name="Ma Y."/>
            <person name="Xu J."/>
        </authorList>
    </citation>
    <scope>NUCLEOTIDE SEQUENCE</scope>
</reference>
<dbReference type="GO" id="GO:0000150">
    <property type="term" value="F:DNA strand exchange activity"/>
    <property type="evidence" value="ECO:0007669"/>
    <property type="project" value="InterPro"/>
</dbReference>
<dbReference type="Pfam" id="PF07508">
    <property type="entry name" value="Recombinase"/>
    <property type="match status" value="1"/>
</dbReference>
<dbReference type="GO" id="GO:0015074">
    <property type="term" value="P:DNA integration"/>
    <property type="evidence" value="ECO:0007669"/>
    <property type="project" value="UniProtKB-KW"/>
</dbReference>
<keyword evidence="1" id="KW-0229">DNA integration</keyword>
<evidence type="ECO:0000256" key="3">
    <source>
        <dbReference type="ARBA" id="ARBA00023172"/>
    </source>
</evidence>
<dbReference type="AlphaFoldDB" id="A0A455ZER8"/>
<dbReference type="InterPro" id="IPR050639">
    <property type="entry name" value="SSR_resolvase"/>
</dbReference>
<dbReference type="Pfam" id="PF00239">
    <property type="entry name" value="Resolvase"/>
    <property type="match status" value="1"/>
</dbReference>